<gene>
    <name evidence="1" type="ORF">NOF53_10445</name>
</gene>
<accession>A0ABT1QBD4</accession>
<keyword evidence="2" id="KW-1185">Reference proteome</keyword>
<reference evidence="1 2" key="1">
    <citation type="submission" date="2022-07" db="EMBL/GenBank/DDBJ databases">
        <title>Degradation activity of malathion, p-nitrophenol and potential low-temperature adaptation strategy of Rhodococcus sp. FXJ9.536.</title>
        <authorList>
            <person name="Huang J."/>
            <person name="Huang Y."/>
        </authorList>
    </citation>
    <scope>NUCLEOTIDE SEQUENCE [LARGE SCALE GENOMIC DNA]</scope>
    <source>
        <strain evidence="1 2">FXJ9.536</strain>
    </source>
</reference>
<dbReference type="RefSeq" id="WP_255967957.1">
    <property type="nucleotide sequence ID" value="NZ_JANFQF010000007.1"/>
</dbReference>
<dbReference type="CDD" id="cd11586">
    <property type="entry name" value="VbhA_like"/>
    <property type="match status" value="1"/>
</dbReference>
<dbReference type="InterPro" id="IPR033788">
    <property type="entry name" value="VbhA-like"/>
</dbReference>
<evidence type="ECO:0000313" key="2">
    <source>
        <dbReference type="Proteomes" id="UP001524501"/>
    </source>
</evidence>
<name>A0ABT1QBD4_9NOCA</name>
<evidence type="ECO:0000313" key="1">
    <source>
        <dbReference type="EMBL" id="MCQ4119589.1"/>
    </source>
</evidence>
<comment type="caution">
    <text evidence="1">The sequence shown here is derived from an EMBL/GenBank/DDBJ whole genome shotgun (WGS) entry which is preliminary data.</text>
</comment>
<organism evidence="1 2">
    <name type="scientific">Rhodococcus tibetensis</name>
    <dbReference type="NCBI Taxonomy" id="2965064"/>
    <lineage>
        <taxon>Bacteria</taxon>
        <taxon>Bacillati</taxon>
        <taxon>Actinomycetota</taxon>
        <taxon>Actinomycetes</taxon>
        <taxon>Mycobacteriales</taxon>
        <taxon>Nocardiaceae</taxon>
        <taxon>Rhodococcus</taxon>
    </lineage>
</organism>
<dbReference type="EMBL" id="JANFQF010000007">
    <property type="protein sequence ID" value="MCQ4119589.1"/>
    <property type="molecule type" value="Genomic_DNA"/>
</dbReference>
<sequence>MTTSQDAAVRPASRSIEDSIQFATAGVRLAGGTVTEEDKAACRRVLNGETTAEEELAALRKELGY</sequence>
<proteinExistence type="predicted"/>
<protein>
    <submittedName>
        <fullName evidence="1">Antitoxin VbhA family protein</fullName>
    </submittedName>
</protein>
<dbReference type="Proteomes" id="UP001524501">
    <property type="component" value="Unassembled WGS sequence"/>
</dbReference>